<dbReference type="InterPro" id="IPR002423">
    <property type="entry name" value="Cpn60/GroEL/TCP-1"/>
</dbReference>
<dbReference type="EMBL" id="BLLF01000179">
    <property type="protein sequence ID" value="GFH08704.1"/>
    <property type="molecule type" value="Genomic_DNA"/>
</dbReference>
<sequence length="64" mass="6581">MTVTQPAAKMLVELSKSQDVVAGDGTTSVVVICGALLKKCQDLLERGRVTAASSDNVSSSGDKI</sequence>
<dbReference type="GO" id="GO:0140662">
    <property type="term" value="F:ATP-dependent protein folding chaperone"/>
    <property type="evidence" value="ECO:0007669"/>
    <property type="project" value="InterPro"/>
</dbReference>
<dbReference type="InterPro" id="IPR027413">
    <property type="entry name" value="GROEL-like_equatorial_sf"/>
</dbReference>
<dbReference type="Proteomes" id="UP000485058">
    <property type="component" value="Unassembled WGS sequence"/>
</dbReference>
<evidence type="ECO:0000313" key="5">
    <source>
        <dbReference type="EMBL" id="GFH08704.1"/>
    </source>
</evidence>
<keyword evidence="2" id="KW-0547">Nucleotide-binding</keyword>
<dbReference type="InterPro" id="IPR017998">
    <property type="entry name" value="Chaperone_TCP-1"/>
</dbReference>
<dbReference type="GO" id="GO:0005524">
    <property type="term" value="F:ATP binding"/>
    <property type="evidence" value="ECO:0007669"/>
    <property type="project" value="UniProtKB-KW"/>
</dbReference>
<dbReference type="PROSITE" id="PS00995">
    <property type="entry name" value="TCP1_3"/>
    <property type="match status" value="1"/>
</dbReference>
<keyword evidence="4" id="KW-0143">Chaperone</keyword>
<gene>
    <name evidence="5" type="ORF">HaLaN_03715</name>
</gene>
<protein>
    <submittedName>
        <fullName evidence="5">T-complex protein 1 subunit delta</fullName>
    </submittedName>
</protein>
<dbReference type="Gene3D" id="1.10.560.10">
    <property type="entry name" value="GroEL-like equatorial domain"/>
    <property type="match status" value="1"/>
</dbReference>
<accession>A0A699YPQ2</accession>
<evidence type="ECO:0000313" key="6">
    <source>
        <dbReference type="Proteomes" id="UP000485058"/>
    </source>
</evidence>
<proteinExistence type="inferred from homology"/>
<dbReference type="AlphaFoldDB" id="A0A699YPQ2"/>
<comment type="caution">
    <text evidence="5">The sequence shown here is derived from an EMBL/GenBank/DDBJ whole genome shotgun (WGS) entry which is preliminary data.</text>
</comment>
<organism evidence="5 6">
    <name type="scientific">Haematococcus lacustris</name>
    <name type="common">Green alga</name>
    <name type="synonym">Haematococcus pluvialis</name>
    <dbReference type="NCBI Taxonomy" id="44745"/>
    <lineage>
        <taxon>Eukaryota</taxon>
        <taxon>Viridiplantae</taxon>
        <taxon>Chlorophyta</taxon>
        <taxon>core chlorophytes</taxon>
        <taxon>Chlorophyceae</taxon>
        <taxon>CS clade</taxon>
        <taxon>Chlamydomonadales</taxon>
        <taxon>Haematococcaceae</taxon>
        <taxon>Haematococcus</taxon>
    </lineage>
</organism>
<comment type="similarity">
    <text evidence="1">Belongs to the TCP-1 chaperonin family.</text>
</comment>
<keyword evidence="6" id="KW-1185">Reference proteome</keyword>
<reference evidence="5 6" key="1">
    <citation type="submission" date="2020-02" db="EMBL/GenBank/DDBJ databases">
        <title>Draft genome sequence of Haematococcus lacustris strain NIES-144.</title>
        <authorList>
            <person name="Morimoto D."/>
            <person name="Nakagawa S."/>
            <person name="Yoshida T."/>
            <person name="Sawayama S."/>
        </authorList>
    </citation>
    <scope>NUCLEOTIDE SEQUENCE [LARGE SCALE GENOMIC DNA]</scope>
    <source>
        <strain evidence="5 6">NIES-144</strain>
    </source>
</reference>
<name>A0A699YPQ2_HAELA</name>
<keyword evidence="3" id="KW-0067">ATP-binding</keyword>
<dbReference type="GO" id="GO:0051082">
    <property type="term" value="F:unfolded protein binding"/>
    <property type="evidence" value="ECO:0007669"/>
    <property type="project" value="InterPro"/>
</dbReference>
<feature type="non-terminal residue" evidence="5">
    <location>
        <position position="1"/>
    </location>
</feature>
<evidence type="ECO:0000256" key="2">
    <source>
        <dbReference type="ARBA" id="ARBA00022741"/>
    </source>
</evidence>
<evidence type="ECO:0000256" key="3">
    <source>
        <dbReference type="ARBA" id="ARBA00022840"/>
    </source>
</evidence>
<dbReference type="PANTHER" id="PTHR11353">
    <property type="entry name" value="CHAPERONIN"/>
    <property type="match status" value="1"/>
</dbReference>
<dbReference type="GO" id="GO:0016887">
    <property type="term" value="F:ATP hydrolysis activity"/>
    <property type="evidence" value="ECO:0007669"/>
    <property type="project" value="InterPro"/>
</dbReference>
<evidence type="ECO:0000256" key="1">
    <source>
        <dbReference type="ARBA" id="ARBA00008020"/>
    </source>
</evidence>
<dbReference type="Pfam" id="PF00118">
    <property type="entry name" value="Cpn60_TCP1"/>
    <property type="match status" value="1"/>
</dbReference>
<dbReference type="InterPro" id="IPR002194">
    <property type="entry name" value="Chaperonin_TCP-1_CS"/>
</dbReference>
<evidence type="ECO:0000256" key="4">
    <source>
        <dbReference type="ARBA" id="ARBA00023186"/>
    </source>
</evidence>
<dbReference type="SUPFAM" id="SSF48592">
    <property type="entry name" value="GroEL equatorial domain-like"/>
    <property type="match status" value="1"/>
</dbReference>